<feature type="compositionally biased region" description="Polar residues" evidence="1">
    <location>
        <begin position="344"/>
        <end position="359"/>
    </location>
</feature>
<organism evidence="2 3">
    <name type="scientific">Streptomyces lavendulae subsp. lavendulae</name>
    <dbReference type="NCBI Taxonomy" id="58340"/>
    <lineage>
        <taxon>Bacteria</taxon>
        <taxon>Bacillati</taxon>
        <taxon>Actinomycetota</taxon>
        <taxon>Actinomycetes</taxon>
        <taxon>Kitasatosporales</taxon>
        <taxon>Streptomycetaceae</taxon>
        <taxon>Streptomyces</taxon>
    </lineage>
</organism>
<feature type="compositionally biased region" description="Basic and acidic residues" evidence="1">
    <location>
        <begin position="277"/>
        <end position="297"/>
    </location>
</feature>
<evidence type="ECO:0000256" key="1">
    <source>
        <dbReference type="SAM" id="MobiDB-lite"/>
    </source>
</evidence>
<proteinExistence type="predicted"/>
<feature type="region of interest" description="Disordered" evidence="1">
    <location>
        <begin position="166"/>
        <end position="196"/>
    </location>
</feature>
<keyword evidence="3" id="KW-1185">Reference proteome</keyword>
<dbReference type="EMBL" id="CP024985">
    <property type="protein sequence ID" value="ATZ23192.1"/>
    <property type="molecule type" value="Genomic_DNA"/>
</dbReference>
<accession>A0A2K8P8X2</accession>
<feature type="compositionally biased region" description="Low complexity" evidence="1">
    <location>
        <begin position="390"/>
        <end position="402"/>
    </location>
</feature>
<feature type="region of interest" description="Disordered" evidence="1">
    <location>
        <begin position="211"/>
        <end position="232"/>
    </location>
</feature>
<gene>
    <name evidence="2" type="ORF">SLAV_06435</name>
</gene>
<reference evidence="2 3" key="1">
    <citation type="submission" date="2017-11" db="EMBL/GenBank/DDBJ databases">
        <title>Complete genome sequence of Streptomyces lavendulae subsp. lavendulae CCM 3239 (formerly 'Streptomyces aureofaciens CCM 3239'), the producer of the angucycline-type antibiotic auricin.</title>
        <authorList>
            <person name="Busche T."/>
            <person name="Novakova R."/>
            <person name="Al'Dilaimi A."/>
            <person name="Homerova D."/>
            <person name="Feckova L."/>
            <person name="Rezuchova B."/>
            <person name="Mingyar E."/>
            <person name="Csolleiova D."/>
            <person name="Bekeova C."/>
            <person name="Winkler A."/>
            <person name="Sevcikova B."/>
            <person name="Kalinowski J."/>
            <person name="Kormanec J."/>
            <person name="Ruckert C."/>
        </authorList>
    </citation>
    <scope>NUCLEOTIDE SEQUENCE [LARGE SCALE GENOMIC DNA]</scope>
    <source>
        <strain evidence="2 3">CCM 3239</strain>
    </source>
</reference>
<feature type="region of interest" description="Disordered" evidence="1">
    <location>
        <begin position="275"/>
        <end position="402"/>
    </location>
</feature>
<evidence type="ECO:0000313" key="3">
    <source>
        <dbReference type="Proteomes" id="UP000231791"/>
    </source>
</evidence>
<dbReference type="AlphaFoldDB" id="A0A2K8P8X2"/>
<feature type="compositionally biased region" description="Pro residues" evidence="1">
    <location>
        <begin position="166"/>
        <end position="182"/>
    </location>
</feature>
<feature type="compositionally biased region" description="Low complexity" evidence="1">
    <location>
        <begin position="368"/>
        <end position="380"/>
    </location>
</feature>
<sequence length="402" mass="41935">MRVAHCGQQAGGHRFGFRAELGMYGCHDDVEPAERILVLVERAGIENVALDAGEQPKIRAHAGVHGGHGLQLAFEPLGAQAVGDRQPRRVIGQNGPPVAQGAGRTGHVLERAAAVRPVGVQVAVPGARGREVPAGAGVRVGFGLEAGEVARYRSCRCLGDHLGGGPAPPPAALRPVRLPPGPVEGRGRRRPRCGRPAHGTAMLRAIRGGRRSGAELRPGSWQEGSTGGVDDRAGDAGGLVGVGSHRGLLPARSGDGLTGSVGRRVDWHAAAWAGARGDARRRGWDGTHRDRHAEHLRARGRRGAGAVRPRHPSGRRGTPRTGAGRPCAGRLRERQLRPAGAPTTAKSSKPPSQAGTPNWSSRSRRTRTPSSSSRHGTPSSSKRHWPTYWASSASGGSCCAGA</sequence>
<dbReference type="KEGG" id="slx:SLAV_06435"/>
<feature type="compositionally biased region" description="Basic residues" evidence="1">
    <location>
        <begin position="298"/>
        <end position="318"/>
    </location>
</feature>
<protein>
    <submittedName>
        <fullName evidence="2">Uncharacterized protein</fullName>
    </submittedName>
</protein>
<name>A0A2K8P8X2_STRLA</name>
<evidence type="ECO:0000313" key="2">
    <source>
        <dbReference type="EMBL" id="ATZ23192.1"/>
    </source>
</evidence>
<dbReference type="Proteomes" id="UP000231791">
    <property type="component" value="Chromosome"/>
</dbReference>